<dbReference type="InParanoid" id="A0A165GZN2"/>
<proteinExistence type="inferred from homology"/>
<evidence type="ECO:0000256" key="5">
    <source>
        <dbReference type="ARBA" id="ARBA00022781"/>
    </source>
</evidence>
<gene>
    <name evidence="9" type="ORF">LAESUDRAFT_711428</name>
</gene>
<evidence type="ECO:0000256" key="8">
    <source>
        <dbReference type="ARBA" id="ARBA00023310"/>
    </source>
</evidence>
<evidence type="ECO:0000256" key="1">
    <source>
        <dbReference type="ARBA" id="ARBA00004370"/>
    </source>
</evidence>
<reference evidence="9 10" key="1">
    <citation type="journal article" date="2016" name="Mol. Biol. Evol.">
        <title>Comparative Genomics of Early-Diverging Mushroom-Forming Fungi Provides Insights into the Origins of Lignocellulose Decay Capabilities.</title>
        <authorList>
            <person name="Nagy L.G."/>
            <person name="Riley R."/>
            <person name="Tritt A."/>
            <person name="Adam C."/>
            <person name="Daum C."/>
            <person name="Floudas D."/>
            <person name="Sun H."/>
            <person name="Yadav J.S."/>
            <person name="Pangilinan J."/>
            <person name="Larsson K.H."/>
            <person name="Matsuura K."/>
            <person name="Barry K."/>
            <person name="Labutti K."/>
            <person name="Kuo R."/>
            <person name="Ohm R.A."/>
            <person name="Bhattacharya S.S."/>
            <person name="Shirouzu T."/>
            <person name="Yoshinaga Y."/>
            <person name="Martin F.M."/>
            <person name="Grigoriev I.V."/>
            <person name="Hibbett D.S."/>
        </authorList>
    </citation>
    <scope>NUCLEOTIDE SEQUENCE [LARGE SCALE GENOMIC DNA]</scope>
    <source>
        <strain evidence="9 10">93-53</strain>
    </source>
</reference>
<keyword evidence="10" id="KW-1185">Reference proteome</keyword>
<keyword evidence="7" id="KW-0472">Membrane</keyword>
<keyword evidence="4" id="KW-0813">Transport</keyword>
<sequence>MLLSSARTAALSVGLGRRSVSAIASKYSSAIFKAALVKPAPTLNKVENELRTISSLINTDPKLATFITNPTLSARDRLAGLAGLFTAAEGTGAKKEPVSEITKNLFIVLSENGRLAEAQGVIEGFNELLSKHNGELTVTITSAAPLAKDVQTRLESVLRQSQAAKQAKTVKVANKINPAILGGVVVDFGDKTIDLSVISRVTRLNSLLQQSV</sequence>
<comment type="subcellular location">
    <subcellularLocation>
        <location evidence="1">Membrane</location>
    </subcellularLocation>
</comment>
<dbReference type="STRING" id="1314785.A0A165GZN2"/>
<dbReference type="SUPFAM" id="SSF47928">
    <property type="entry name" value="N-terminal domain of the delta subunit of the F1F0-ATP synthase"/>
    <property type="match status" value="1"/>
</dbReference>
<evidence type="ECO:0000256" key="4">
    <source>
        <dbReference type="ARBA" id="ARBA00022448"/>
    </source>
</evidence>
<comment type="similarity">
    <text evidence="2">Belongs to the ATPase delta chain family.</text>
</comment>
<evidence type="ECO:0000256" key="6">
    <source>
        <dbReference type="ARBA" id="ARBA00023065"/>
    </source>
</evidence>
<protein>
    <recommendedName>
        <fullName evidence="3">ATP synthase subunit 5, mitochondrial</fullName>
    </recommendedName>
</protein>
<dbReference type="EMBL" id="KV427608">
    <property type="protein sequence ID" value="KZT11048.1"/>
    <property type="molecule type" value="Genomic_DNA"/>
</dbReference>
<evidence type="ECO:0000256" key="7">
    <source>
        <dbReference type="ARBA" id="ARBA00023136"/>
    </source>
</evidence>
<keyword evidence="5" id="KW-0375">Hydrogen ion transport</keyword>
<evidence type="ECO:0000256" key="2">
    <source>
        <dbReference type="ARBA" id="ARBA00007046"/>
    </source>
</evidence>
<dbReference type="PANTHER" id="PTHR11910">
    <property type="entry name" value="ATP SYNTHASE DELTA CHAIN"/>
    <property type="match status" value="1"/>
</dbReference>
<dbReference type="FunCoup" id="A0A165GZN2">
    <property type="interactions" value="287"/>
</dbReference>
<dbReference type="GO" id="GO:0046933">
    <property type="term" value="F:proton-transporting ATP synthase activity, rotational mechanism"/>
    <property type="evidence" value="ECO:0007669"/>
    <property type="project" value="InterPro"/>
</dbReference>
<dbReference type="Gene3D" id="1.10.520.20">
    <property type="entry name" value="N-terminal domain of the delta subunit of the F1F0-ATP synthase"/>
    <property type="match status" value="1"/>
</dbReference>
<organism evidence="9 10">
    <name type="scientific">Laetiporus sulphureus 93-53</name>
    <dbReference type="NCBI Taxonomy" id="1314785"/>
    <lineage>
        <taxon>Eukaryota</taxon>
        <taxon>Fungi</taxon>
        <taxon>Dikarya</taxon>
        <taxon>Basidiomycota</taxon>
        <taxon>Agaricomycotina</taxon>
        <taxon>Agaricomycetes</taxon>
        <taxon>Polyporales</taxon>
        <taxon>Laetiporus</taxon>
    </lineage>
</organism>
<dbReference type="Proteomes" id="UP000076871">
    <property type="component" value="Unassembled WGS sequence"/>
</dbReference>
<name>A0A165GZN2_9APHY</name>
<evidence type="ECO:0000313" key="10">
    <source>
        <dbReference type="Proteomes" id="UP000076871"/>
    </source>
</evidence>
<dbReference type="RefSeq" id="XP_040768788.1">
    <property type="nucleotide sequence ID" value="XM_040906830.1"/>
</dbReference>
<dbReference type="OrthoDB" id="1262810at2759"/>
<dbReference type="NCBIfam" id="TIGR01145">
    <property type="entry name" value="ATP_synt_delta"/>
    <property type="match status" value="1"/>
</dbReference>
<keyword evidence="8" id="KW-0066">ATP synthesis</keyword>
<dbReference type="Pfam" id="PF00213">
    <property type="entry name" value="OSCP"/>
    <property type="match status" value="1"/>
</dbReference>
<dbReference type="PRINTS" id="PR00125">
    <property type="entry name" value="ATPASEDELTA"/>
</dbReference>
<keyword evidence="6" id="KW-0406">Ion transport</keyword>
<dbReference type="InterPro" id="IPR000711">
    <property type="entry name" value="ATPase_OSCP/dsu"/>
</dbReference>
<accession>A0A165GZN2</accession>
<evidence type="ECO:0000313" key="9">
    <source>
        <dbReference type="EMBL" id="KZT11048.1"/>
    </source>
</evidence>
<dbReference type="AlphaFoldDB" id="A0A165GZN2"/>
<dbReference type="InterPro" id="IPR026015">
    <property type="entry name" value="ATP_synth_OSCP/delta_N_sf"/>
</dbReference>
<dbReference type="GO" id="GO:0016020">
    <property type="term" value="C:membrane"/>
    <property type="evidence" value="ECO:0007669"/>
    <property type="project" value="UniProtKB-SubCell"/>
</dbReference>
<dbReference type="GeneID" id="63823859"/>
<dbReference type="HAMAP" id="MF_01416">
    <property type="entry name" value="ATP_synth_delta_bact"/>
    <property type="match status" value="1"/>
</dbReference>
<evidence type="ECO:0000256" key="3">
    <source>
        <dbReference type="ARBA" id="ARBA00014723"/>
    </source>
</evidence>